<dbReference type="GO" id="GO:0009986">
    <property type="term" value="C:cell surface"/>
    <property type="evidence" value="ECO:0007669"/>
    <property type="project" value="TreeGrafter"/>
</dbReference>
<evidence type="ECO:0000256" key="3">
    <source>
        <dbReference type="ARBA" id="ARBA00023001"/>
    </source>
</evidence>
<comment type="caution">
    <text evidence="9">The sequence shown here is derived from an EMBL/GenBank/DDBJ whole genome shotgun (WGS) entry which is preliminary data.</text>
</comment>
<reference evidence="9 10" key="1">
    <citation type="submission" date="2019-12" db="EMBL/GenBank/DDBJ databases">
        <authorList>
            <person name="Li M."/>
        </authorList>
    </citation>
    <scope>NUCLEOTIDE SEQUENCE [LARGE SCALE GENOMIC DNA]</scope>
    <source>
        <strain evidence="9 10">GBMRC 2046</strain>
    </source>
</reference>
<dbReference type="InterPro" id="IPR017853">
    <property type="entry name" value="GH"/>
</dbReference>
<keyword evidence="3" id="KW-0136">Cellulose degradation</keyword>
<protein>
    <submittedName>
        <fullName evidence="9">Cellulase family glycosylhydrolase</fullName>
    </submittedName>
</protein>
<name>A0A7X3LX15_9HYPH</name>
<keyword evidence="4" id="KW-0119">Carbohydrate metabolism</keyword>
<evidence type="ECO:0000259" key="8">
    <source>
        <dbReference type="Pfam" id="PF00150"/>
    </source>
</evidence>
<dbReference type="PANTHER" id="PTHR31297">
    <property type="entry name" value="GLUCAN ENDO-1,6-BETA-GLUCOSIDASE B"/>
    <property type="match status" value="1"/>
</dbReference>
<dbReference type="RefSeq" id="WP_160776871.1">
    <property type="nucleotide sequence ID" value="NZ_WUMV01000008.1"/>
</dbReference>
<keyword evidence="10" id="KW-1185">Reference proteome</keyword>
<dbReference type="EMBL" id="WUMV01000008">
    <property type="protein sequence ID" value="MXN66621.1"/>
    <property type="molecule type" value="Genomic_DNA"/>
</dbReference>
<dbReference type="Pfam" id="PF00150">
    <property type="entry name" value="Cellulase"/>
    <property type="match status" value="1"/>
</dbReference>
<evidence type="ECO:0000256" key="6">
    <source>
        <dbReference type="ARBA" id="ARBA00023326"/>
    </source>
</evidence>
<dbReference type="PANTHER" id="PTHR31297:SF41">
    <property type="entry name" value="ENDOGLUCANASE, PUTATIVE (AFU_ORTHOLOGUE AFUA_5G01830)-RELATED"/>
    <property type="match status" value="1"/>
</dbReference>
<dbReference type="SUPFAM" id="SSF51445">
    <property type="entry name" value="(Trans)glycosidases"/>
    <property type="match status" value="1"/>
</dbReference>
<sequence length="424" mass="47652">MSLAVKILRGIFALVFLVALPLAAHGADLPKFSKGINLARLHNLAHRDPERPGRFLWPPFRGDLAKISDAELKRLKDIGFDFIRLPVAPAPFLSVTEAESRILIDELFDTVRRLQDHGFGVLLDPHPGHGEPRFSAPRILENPSNEEFEAYLRWLETLARHMRRLPAGKSALGLMNEPQADCHHLVATDWTDIQPLLYRAVRDVAPDLALVLTVGCWSSYRALGYLDMTPFDENTFVDIHYYSPHYFTHQSLLFAGEPTRYMAGLAYPGADGNVEETLRLTEERIALLRRTHPDRVAEDALEQAKVGISRYYDDPPPIDRAYIASHFDIIRRWAASQSVDPARIVIGEFGAARPPSGMAENPGRDVWIRDVREEAEASGFAWAYWDYNAGSGYPGFGLVFDNESRTIDPDMVKALGLDVTALDR</sequence>
<dbReference type="Proteomes" id="UP000433101">
    <property type="component" value="Unassembled WGS sequence"/>
</dbReference>
<comment type="similarity">
    <text evidence="1 7">Belongs to the glycosyl hydrolase 5 (cellulase A) family.</text>
</comment>
<dbReference type="AlphaFoldDB" id="A0A7X3LX15"/>
<evidence type="ECO:0000313" key="9">
    <source>
        <dbReference type="EMBL" id="MXN66621.1"/>
    </source>
</evidence>
<evidence type="ECO:0000313" key="10">
    <source>
        <dbReference type="Proteomes" id="UP000433101"/>
    </source>
</evidence>
<evidence type="ECO:0000256" key="7">
    <source>
        <dbReference type="RuleBase" id="RU361153"/>
    </source>
</evidence>
<dbReference type="GO" id="GO:0030245">
    <property type="term" value="P:cellulose catabolic process"/>
    <property type="evidence" value="ECO:0007669"/>
    <property type="project" value="UniProtKB-KW"/>
</dbReference>
<organism evidence="9 10">
    <name type="scientific">Stappia sediminis</name>
    <dbReference type="NCBI Taxonomy" id="2692190"/>
    <lineage>
        <taxon>Bacteria</taxon>
        <taxon>Pseudomonadati</taxon>
        <taxon>Pseudomonadota</taxon>
        <taxon>Alphaproteobacteria</taxon>
        <taxon>Hyphomicrobiales</taxon>
        <taxon>Stappiaceae</taxon>
        <taxon>Stappia</taxon>
    </lineage>
</organism>
<evidence type="ECO:0000256" key="4">
    <source>
        <dbReference type="ARBA" id="ARBA00023277"/>
    </source>
</evidence>
<gene>
    <name evidence="9" type="ORF">GR183_17020</name>
</gene>
<dbReference type="GO" id="GO:0008422">
    <property type="term" value="F:beta-glucosidase activity"/>
    <property type="evidence" value="ECO:0007669"/>
    <property type="project" value="TreeGrafter"/>
</dbReference>
<evidence type="ECO:0000256" key="5">
    <source>
        <dbReference type="ARBA" id="ARBA00023295"/>
    </source>
</evidence>
<dbReference type="GO" id="GO:0005576">
    <property type="term" value="C:extracellular region"/>
    <property type="evidence" value="ECO:0007669"/>
    <property type="project" value="TreeGrafter"/>
</dbReference>
<accession>A0A7X3LX15</accession>
<proteinExistence type="inferred from homology"/>
<keyword evidence="2 7" id="KW-0378">Hydrolase</keyword>
<keyword evidence="5 7" id="KW-0326">Glycosidase</keyword>
<feature type="domain" description="Glycoside hydrolase family 5" evidence="8">
    <location>
        <begin position="72"/>
        <end position="389"/>
    </location>
</feature>
<evidence type="ECO:0000256" key="2">
    <source>
        <dbReference type="ARBA" id="ARBA00022801"/>
    </source>
</evidence>
<evidence type="ECO:0000256" key="1">
    <source>
        <dbReference type="ARBA" id="ARBA00005641"/>
    </source>
</evidence>
<keyword evidence="6" id="KW-0624">Polysaccharide degradation</keyword>
<dbReference type="InterPro" id="IPR050386">
    <property type="entry name" value="Glycosyl_hydrolase_5"/>
</dbReference>
<dbReference type="InterPro" id="IPR001547">
    <property type="entry name" value="Glyco_hydro_5"/>
</dbReference>
<dbReference type="Gene3D" id="3.20.20.80">
    <property type="entry name" value="Glycosidases"/>
    <property type="match status" value="1"/>
</dbReference>